<sequence length="50" mass="5620">MMGAAWAGIVVVVSSSLTRSQLLDRCGRYHLQDCHRVDPTDEFARGDRSR</sequence>
<evidence type="ECO:0000256" key="1">
    <source>
        <dbReference type="SAM" id="SignalP"/>
    </source>
</evidence>
<proteinExistence type="predicted"/>
<dbReference type="EMBL" id="CAMGYJ010000005">
    <property type="protein sequence ID" value="CAI0420024.1"/>
    <property type="molecule type" value="Genomic_DNA"/>
</dbReference>
<evidence type="ECO:0000313" key="2">
    <source>
        <dbReference type="EMBL" id="CAI0420024.1"/>
    </source>
</evidence>
<feature type="chain" id="PRO_5043572388" evidence="1">
    <location>
        <begin position="21"/>
        <end position="50"/>
    </location>
</feature>
<keyword evidence="1" id="KW-0732">Signal</keyword>
<name>A0AAV0KCE9_9ROSI</name>
<feature type="signal peptide" evidence="1">
    <location>
        <begin position="1"/>
        <end position="20"/>
    </location>
</feature>
<evidence type="ECO:0000313" key="3">
    <source>
        <dbReference type="Proteomes" id="UP001154282"/>
    </source>
</evidence>
<organism evidence="2 3">
    <name type="scientific">Linum tenue</name>
    <dbReference type="NCBI Taxonomy" id="586396"/>
    <lineage>
        <taxon>Eukaryota</taxon>
        <taxon>Viridiplantae</taxon>
        <taxon>Streptophyta</taxon>
        <taxon>Embryophyta</taxon>
        <taxon>Tracheophyta</taxon>
        <taxon>Spermatophyta</taxon>
        <taxon>Magnoliopsida</taxon>
        <taxon>eudicotyledons</taxon>
        <taxon>Gunneridae</taxon>
        <taxon>Pentapetalae</taxon>
        <taxon>rosids</taxon>
        <taxon>fabids</taxon>
        <taxon>Malpighiales</taxon>
        <taxon>Linaceae</taxon>
        <taxon>Linum</taxon>
    </lineage>
</organism>
<gene>
    <name evidence="2" type="ORF">LITE_LOCUS18226</name>
</gene>
<keyword evidence="3" id="KW-1185">Reference proteome</keyword>
<accession>A0AAV0KCE9</accession>
<dbReference type="AlphaFoldDB" id="A0AAV0KCE9"/>
<reference evidence="2" key="1">
    <citation type="submission" date="2022-08" db="EMBL/GenBank/DDBJ databases">
        <authorList>
            <person name="Gutierrez-Valencia J."/>
        </authorList>
    </citation>
    <scope>NUCLEOTIDE SEQUENCE</scope>
</reference>
<comment type="caution">
    <text evidence="2">The sequence shown here is derived from an EMBL/GenBank/DDBJ whole genome shotgun (WGS) entry which is preliminary data.</text>
</comment>
<protein>
    <submittedName>
        <fullName evidence="2">Uncharacterized protein</fullName>
    </submittedName>
</protein>
<dbReference type="Proteomes" id="UP001154282">
    <property type="component" value="Unassembled WGS sequence"/>
</dbReference>